<dbReference type="EMBL" id="JAAGWD010000026">
    <property type="protein sequence ID" value="NEM99769.1"/>
    <property type="molecule type" value="Genomic_DNA"/>
</dbReference>
<keyword evidence="3" id="KW-1185">Reference proteome</keyword>
<feature type="domain" description="GmrSD restriction endonucleases N-terminal" evidence="1">
    <location>
        <begin position="12"/>
        <end position="116"/>
    </location>
</feature>
<accession>A0A6B3LSG3</accession>
<comment type="caution">
    <text evidence="2">The sequence shown here is derived from an EMBL/GenBank/DDBJ whole genome shotgun (WGS) entry which is preliminary data.</text>
</comment>
<feature type="non-terminal residue" evidence="2">
    <location>
        <position position="141"/>
    </location>
</feature>
<dbReference type="PANTHER" id="PTHR39639:SF1">
    <property type="entry name" value="DUF262 DOMAIN-CONTAINING PROTEIN"/>
    <property type="match status" value="1"/>
</dbReference>
<dbReference type="AlphaFoldDB" id="A0A6B3LSG3"/>
<proteinExistence type="predicted"/>
<dbReference type="RefSeq" id="WP_163917182.1">
    <property type="nucleotide sequence ID" value="NZ_JAAGWD010000026.1"/>
</dbReference>
<sequence length="141" mass="16640">MKIKVETWTLNDLVNAQGKINPKPQYQRTSVWQPPKKKLLIDSILRGYDIPKFYLRKTPNDLIFNYEVTDGQQRMRAIWEFIEGKFTLDEATFDNINTKNLSYNKLSKNNILKHTQFLNYPITVAIITEASQEEIRTLFAR</sequence>
<dbReference type="Pfam" id="PF03235">
    <property type="entry name" value="GmrSD_N"/>
    <property type="match status" value="1"/>
</dbReference>
<dbReference type="Proteomes" id="UP000474777">
    <property type="component" value="Unassembled WGS sequence"/>
</dbReference>
<evidence type="ECO:0000259" key="1">
    <source>
        <dbReference type="Pfam" id="PF03235"/>
    </source>
</evidence>
<dbReference type="InterPro" id="IPR004919">
    <property type="entry name" value="GmrSD_N"/>
</dbReference>
<organism evidence="2 3">
    <name type="scientific">Pontibacter burrus</name>
    <dbReference type="NCBI Taxonomy" id="2704466"/>
    <lineage>
        <taxon>Bacteria</taxon>
        <taxon>Pseudomonadati</taxon>
        <taxon>Bacteroidota</taxon>
        <taxon>Cytophagia</taxon>
        <taxon>Cytophagales</taxon>
        <taxon>Hymenobacteraceae</taxon>
        <taxon>Pontibacter</taxon>
    </lineage>
</organism>
<reference evidence="2 3" key="1">
    <citation type="submission" date="2020-02" db="EMBL/GenBank/DDBJ databases">
        <authorList>
            <person name="Kim M.K."/>
        </authorList>
    </citation>
    <scope>NUCLEOTIDE SEQUENCE [LARGE SCALE GENOMIC DNA]</scope>
    <source>
        <strain evidence="2 3">BT327</strain>
    </source>
</reference>
<protein>
    <submittedName>
        <fullName evidence="2">DUF262 domain-containing protein</fullName>
    </submittedName>
</protein>
<name>A0A6B3LSG3_9BACT</name>
<dbReference type="PANTHER" id="PTHR39639">
    <property type="entry name" value="CHROMOSOME 16, WHOLE GENOME SHOTGUN SEQUENCE"/>
    <property type="match status" value="1"/>
</dbReference>
<gene>
    <name evidence="2" type="ORF">GXP69_18910</name>
</gene>
<evidence type="ECO:0000313" key="3">
    <source>
        <dbReference type="Proteomes" id="UP000474777"/>
    </source>
</evidence>
<evidence type="ECO:0000313" key="2">
    <source>
        <dbReference type="EMBL" id="NEM99769.1"/>
    </source>
</evidence>